<reference evidence="7" key="1">
    <citation type="submission" date="2025-08" db="UniProtKB">
        <authorList>
            <consortium name="Ensembl"/>
        </authorList>
    </citation>
    <scope>IDENTIFICATION</scope>
</reference>
<dbReference type="Pfam" id="PF10436">
    <property type="entry name" value="BCDHK_Adom3"/>
    <property type="match status" value="1"/>
</dbReference>
<dbReference type="EC" id="2.7.11.-" evidence="5"/>
<keyword evidence="4 5" id="KW-0067">ATP-binding</keyword>
<evidence type="ECO:0000256" key="2">
    <source>
        <dbReference type="ARBA" id="ARBA00022741"/>
    </source>
</evidence>
<evidence type="ECO:0000256" key="1">
    <source>
        <dbReference type="ARBA" id="ARBA00022679"/>
    </source>
</evidence>
<evidence type="ECO:0000313" key="8">
    <source>
        <dbReference type="Proteomes" id="UP000694561"/>
    </source>
</evidence>
<dbReference type="Gene3D" id="1.20.140.20">
    <property type="entry name" value="Alpha-ketoacid/pyruvate dehydrogenase kinase, N-terminal domain"/>
    <property type="match status" value="1"/>
</dbReference>
<dbReference type="GeneTree" id="ENSGT01000000218258"/>
<proteinExistence type="inferred from homology"/>
<dbReference type="GO" id="GO:0005524">
    <property type="term" value="F:ATP binding"/>
    <property type="evidence" value="ECO:0007669"/>
    <property type="project" value="UniProtKB-UniRule"/>
</dbReference>
<evidence type="ECO:0000256" key="5">
    <source>
        <dbReference type="RuleBase" id="RU366032"/>
    </source>
</evidence>
<keyword evidence="2 5" id="KW-0547">Nucleotide-binding</keyword>
<dbReference type="Proteomes" id="UP000694561">
    <property type="component" value="Unplaced"/>
</dbReference>
<evidence type="ECO:0000313" key="7">
    <source>
        <dbReference type="Ensembl" id="ENSMMNP00015021874.1"/>
    </source>
</evidence>
<evidence type="ECO:0000256" key="4">
    <source>
        <dbReference type="ARBA" id="ARBA00022840"/>
    </source>
</evidence>
<dbReference type="PANTHER" id="PTHR11947">
    <property type="entry name" value="PYRUVATE DEHYDROGENASE KINASE"/>
    <property type="match status" value="1"/>
</dbReference>
<dbReference type="PANTHER" id="PTHR11947:SF21">
    <property type="entry name" value="[PYRUVATE DEHYDROGENASE (ACETYL-TRANSFERRING)] KINASE ISOZYME 3, MITOCHONDRIAL"/>
    <property type="match status" value="1"/>
</dbReference>
<evidence type="ECO:0000259" key="6">
    <source>
        <dbReference type="Pfam" id="PF10436"/>
    </source>
</evidence>
<feature type="domain" description="Branched-chain alpha-ketoacid dehydrogenase kinase/Pyruvate dehydrogenase kinase N-terminal" evidence="6">
    <location>
        <begin position="2"/>
        <end position="89"/>
    </location>
</feature>
<dbReference type="AlphaFoldDB" id="A0A8C6C1V1"/>
<keyword evidence="5" id="KW-0496">Mitochondrion</keyword>
<keyword evidence="1 5" id="KW-0808">Transferase</keyword>
<name>A0A8C6C1V1_MONMO</name>
<dbReference type="InterPro" id="IPR039028">
    <property type="entry name" value="BCKD/PDK"/>
</dbReference>
<dbReference type="GO" id="GO:0004740">
    <property type="term" value="F:pyruvate dehydrogenase (acetyl-transferring) kinase activity"/>
    <property type="evidence" value="ECO:0007669"/>
    <property type="project" value="TreeGrafter"/>
</dbReference>
<organism evidence="7 8">
    <name type="scientific">Monodon monoceros</name>
    <name type="common">Narwhal</name>
    <name type="synonym">Ceratodon monodon</name>
    <dbReference type="NCBI Taxonomy" id="40151"/>
    <lineage>
        <taxon>Eukaryota</taxon>
        <taxon>Metazoa</taxon>
        <taxon>Chordata</taxon>
        <taxon>Craniata</taxon>
        <taxon>Vertebrata</taxon>
        <taxon>Euteleostomi</taxon>
        <taxon>Mammalia</taxon>
        <taxon>Eutheria</taxon>
        <taxon>Laurasiatheria</taxon>
        <taxon>Artiodactyla</taxon>
        <taxon>Whippomorpha</taxon>
        <taxon>Cetacea</taxon>
        <taxon>Odontoceti</taxon>
        <taxon>Monodontidae</taxon>
        <taxon>Monodon</taxon>
    </lineage>
</organism>
<sequence>MFLQKELPAQLANTMREVNLLMGNNWTSVCLVPSWYRHSFLELLKYENKSTENPQVLYNFIQVLIKITNRNNNVVPIMVHGVIECKGKYGFQQQ</sequence>
<dbReference type="InterPro" id="IPR036784">
    <property type="entry name" value="AK/P_DHK_N_sf"/>
</dbReference>
<comment type="subcellular location">
    <subcellularLocation>
        <location evidence="5">Mitochondrion matrix</location>
    </subcellularLocation>
</comment>
<dbReference type="GO" id="GO:0010906">
    <property type="term" value="P:regulation of glucose metabolic process"/>
    <property type="evidence" value="ECO:0007669"/>
    <property type="project" value="TreeGrafter"/>
</dbReference>
<keyword evidence="3 5" id="KW-0418">Kinase</keyword>
<dbReference type="SUPFAM" id="SSF69012">
    <property type="entry name" value="alpha-ketoacid dehydrogenase kinase, N-terminal domain"/>
    <property type="match status" value="1"/>
</dbReference>
<evidence type="ECO:0000256" key="3">
    <source>
        <dbReference type="ARBA" id="ARBA00022777"/>
    </source>
</evidence>
<keyword evidence="8" id="KW-1185">Reference proteome</keyword>
<reference evidence="7" key="2">
    <citation type="submission" date="2025-09" db="UniProtKB">
        <authorList>
            <consortium name="Ensembl"/>
        </authorList>
    </citation>
    <scope>IDENTIFICATION</scope>
</reference>
<accession>A0A8C6C1V1</accession>
<dbReference type="GO" id="GO:0005759">
    <property type="term" value="C:mitochondrial matrix"/>
    <property type="evidence" value="ECO:0007669"/>
    <property type="project" value="UniProtKB-SubCell"/>
</dbReference>
<comment type="similarity">
    <text evidence="5">Belongs to the PDK/BCKDK protein kinase family.</text>
</comment>
<protein>
    <recommendedName>
        <fullName evidence="5">Protein-serine/threonine kinase</fullName>
        <ecNumber evidence="5">2.7.11.-</ecNumber>
    </recommendedName>
</protein>
<dbReference type="Ensembl" id="ENSMMNT00015024043.1">
    <property type="protein sequence ID" value="ENSMMNP00015021874.1"/>
    <property type="gene ID" value="ENSMMNG00015016121.1"/>
</dbReference>
<dbReference type="InterPro" id="IPR018955">
    <property type="entry name" value="BCDHK/PDK_N"/>
</dbReference>